<dbReference type="Proteomes" id="UP001157946">
    <property type="component" value="Unassembled WGS sequence"/>
</dbReference>
<reference evidence="2" key="1">
    <citation type="submission" date="2017-05" db="EMBL/GenBank/DDBJ databases">
        <authorList>
            <person name="Varghese N."/>
            <person name="Submissions S."/>
        </authorList>
    </citation>
    <scope>NUCLEOTIDE SEQUENCE</scope>
    <source>
        <strain evidence="2">DSM 45262</strain>
    </source>
</reference>
<dbReference type="InterPro" id="IPR009078">
    <property type="entry name" value="Ferritin-like_SF"/>
</dbReference>
<sequence>MVYPHDMNPYLYYGNLPQPNRQVCDAILAGIKREATEIDLLGRLVKFAPNQKHKREILQTLEDEKAYLHQLTDLYVMLTGRQPVYQIDQVPFDSYEEGIQKAYEVATRDYKENWNSYLLTQHSPVGEVFLSACHNEMHHANRLSSLSFNQVGIELKDYGKTPFVVNIEKATKQNNTYRTALWTGDHLQVTLMCIGVGDDIGLEVHPTVDQFLRIEQGRGLVQMGDSKDRLDFRAEVYDDYAIMVPAGKWHNLTNTGNKPLKLYSIYAPPEHPFGTVHRTKADAMEAER</sequence>
<dbReference type="InterPro" id="IPR013096">
    <property type="entry name" value="Cupin_2"/>
</dbReference>
<dbReference type="SUPFAM" id="SSF47240">
    <property type="entry name" value="Ferritin-like"/>
    <property type="match status" value="1"/>
</dbReference>
<evidence type="ECO:0000313" key="3">
    <source>
        <dbReference type="Proteomes" id="UP001157946"/>
    </source>
</evidence>
<dbReference type="CDD" id="cd02223">
    <property type="entry name" value="cupin_Bh2720-like"/>
    <property type="match status" value="1"/>
</dbReference>
<evidence type="ECO:0000313" key="2">
    <source>
        <dbReference type="EMBL" id="SMP00268.1"/>
    </source>
</evidence>
<dbReference type="GO" id="GO:0016853">
    <property type="term" value="F:isomerase activity"/>
    <property type="evidence" value="ECO:0007669"/>
    <property type="project" value="UniProtKB-KW"/>
</dbReference>
<dbReference type="PANTHER" id="PTHR43346">
    <property type="entry name" value="LIGAND BINDING DOMAIN PROTEIN, PUTATIVE (AFU_ORTHOLOGUE AFUA_6G14370)-RELATED"/>
    <property type="match status" value="1"/>
</dbReference>
<proteinExistence type="predicted"/>
<comment type="caution">
    <text evidence="2">The sequence shown here is derived from an EMBL/GenBank/DDBJ whole genome shotgun (WGS) entry which is preliminary data.</text>
</comment>
<dbReference type="InterPro" id="IPR011051">
    <property type="entry name" value="RmlC_Cupin_sf"/>
</dbReference>
<keyword evidence="3" id="KW-1185">Reference proteome</keyword>
<dbReference type="InterPro" id="IPR014710">
    <property type="entry name" value="RmlC-like_jellyroll"/>
</dbReference>
<dbReference type="EMBL" id="FXTU01000001">
    <property type="protein sequence ID" value="SMP00268.1"/>
    <property type="molecule type" value="Genomic_DNA"/>
</dbReference>
<gene>
    <name evidence="2" type="ORF">SAMN06265361_10144</name>
</gene>
<organism evidence="2 3">
    <name type="scientific">Laceyella tengchongensis</name>
    <dbReference type="NCBI Taxonomy" id="574699"/>
    <lineage>
        <taxon>Bacteria</taxon>
        <taxon>Bacillati</taxon>
        <taxon>Bacillota</taxon>
        <taxon>Bacilli</taxon>
        <taxon>Bacillales</taxon>
        <taxon>Thermoactinomycetaceae</taxon>
        <taxon>Laceyella</taxon>
    </lineage>
</organism>
<dbReference type="Pfam" id="PF07883">
    <property type="entry name" value="Cupin_2"/>
    <property type="match status" value="1"/>
</dbReference>
<dbReference type="AlphaFoldDB" id="A0AA45WI80"/>
<protein>
    <submittedName>
        <fullName evidence="2">Mannose-6-phosphate isomerase, cupin superfamily</fullName>
    </submittedName>
</protein>
<dbReference type="InterPro" id="IPR052538">
    <property type="entry name" value="Flavonoid_dioxygenase-like"/>
</dbReference>
<accession>A0AA45WI80</accession>
<dbReference type="SUPFAM" id="SSF51182">
    <property type="entry name" value="RmlC-like cupins"/>
    <property type="match status" value="1"/>
</dbReference>
<evidence type="ECO:0000259" key="1">
    <source>
        <dbReference type="Pfam" id="PF07883"/>
    </source>
</evidence>
<keyword evidence="2" id="KW-0413">Isomerase</keyword>
<name>A0AA45WI80_9BACL</name>
<dbReference type="PANTHER" id="PTHR43346:SF1">
    <property type="entry name" value="QUERCETIN 2,3-DIOXYGENASE-RELATED"/>
    <property type="match status" value="1"/>
</dbReference>
<feature type="domain" description="Cupin type-2" evidence="1">
    <location>
        <begin position="191"/>
        <end position="266"/>
    </location>
</feature>
<dbReference type="Gene3D" id="2.60.120.10">
    <property type="entry name" value="Jelly Rolls"/>
    <property type="match status" value="1"/>
</dbReference>